<reference evidence="14" key="2">
    <citation type="submission" date="2021-01" db="EMBL/GenBank/DDBJ databases">
        <authorList>
            <person name="Schikora-Tamarit M.A."/>
        </authorList>
    </citation>
    <scope>NUCLEOTIDE SEQUENCE</scope>
    <source>
        <strain evidence="14">CBS6075</strain>
    </source>
</reference>
<keyword evidence="6" id="KW-0752">Steroid biosynthesis</keyword>
<evidence type="ECO:0000256" key="9">
    <source>
        <dbReference type="ARBA" id="ARBA00023098"/>
    </source>
</evidence>
<dbReference type="GO" id="GO:0016126">
    <property type="term" value="P:sterol biosynthetic process"/>
    <property type="evidence" value="ECO:0007669"/>
    <property type="project" value="UniProtKB-KW"/>
</dbReference>
<sequence length="201" mass="21563">MLTFQISAVSVFNSVQTYVNTDLTKRVYEANPNAVTPLSARTFGTWTLLAAIVRIYASYYISNPQLYDVCLYSYVLALLHFGSEWLLFKTAKFGKGLLGPLIVATTSITWMVSKRNEYVPSSPNVSGFKASAETLVLLLALILMVVFAAEAANPDRLVGFAVSTLSVGPKLALDVGADVLNGDDSNEVLNSPAAGSVVDLA</sequence>
<keyword evidence="11" id="KW-1207">Sterol metabolism</keyword>
<dbReference type="GO" id="GO:0030674">
    <property type="term" value="F:protein-macromolecule adaptor activity"/>
    <property type="evidence" value="ECO:0007669"/>
    <property type="project" value="TreeGrafter"/>
</dbReference>
<keyword evidence="3" id="KW-0444">Lipid biosynthesis</keyword>
<dbReference type="EMBL" id="JAEUBE010000295">
    <property type="protein sequence ID" value="KAH3665748.1"/>
    <property type="molecule type" value="Genomic_DNA"/>
</dbReference>
<dbReference type="RefSeq" id="XP_046060952.1">
    <property type="nucleotide sequence ID" value="XM_046204960.1"/>
</dbReference>
<organism evidence="14 15">
    <name type="scientific">Ogataea philodendri</name>
    <dbReference type="NCBI Taxonomy" id="1378263"/>
    <lineage>
        <taxon>Eukaryota</taxon>
        <taxon>Fungi</taxon>
        <taxon>Dikarya</taxon>
        <taxon>Ascomycota</taxon>
        <taxon>Saccharomycotina</taxon>
        <taxon>Pichiomycetes</taxon>
        <taxon>Pichiales</taxon>
        <taxon>Pichiaceae</taxon>
        <taxon>Ogataea</taxon>
    </lineage>
</organism>
<keyword evidence="8" id="KW-0756">Sterol biosynthesis</keyword>
<evidence type="ECO:0000256" key="8">
    <source>
        <dbReference type="ARBA" id="ARBA00023011"/>
    </source>
</evidence>
<evidence type="ECO:0000313" key="15">
    <source>
        <dbReference type="Proteomes" id="UP000769157"/>
    </source>
</evidence>
<evidence type="ECO:0000256" key="6">
    <source>
        <dbReference type="ARBA" id="ARBA00022955"/>
    </source>
</evidence>
<dbReference type="PANTHER" id="PTHR15451:SF19">
    <property type="entry name" value="ERGOSTEROL BIOSYNTHETIC PROTEIN 28 HOMOLOG"/>
    <property type="match status" value="1"/>
</dbReference>
<dbReference type="GeneID" id="70235901"/>
<dbReference type="OrthoDB" id="6485510at2759"/>
<dbReference type="PANTHER" id="PTHR15451">
    <property type="entry name" value="ERGOSTEROL BIOSYNTHETIC PROTEIN 28-RELATED"/>
    <property type="match status" value="1"/>
</dbReference>
<comment type="caution">
    <text evidence="14">The sequence shown here is derived from an EMBL/GenBank/DDBJ whole genome shotgun (WGS) entry which is preliminary data.</text>
</comment>
<evidence type="ECO:0008006" key="16">
    <source>
        <dbReference type="Google" id="ProtNLM"/>
    </source>
</evidence>
<dbReference type="Pfam" id="PF03694">
    <property type="entry name" value="Erg28"/>
    <property type="match status" value="1"/>
</dbReference>
<dbReference type="InterPro" id="IPR005352">
    <property type="entry name" value="Erg28"/>
</dbReference>
<feature type="transmembrane region" description="Helical" evidence="13">
    <location>
        <begin position="41"/>
        <end position="57"/>
    </location>
</feature>
<comment type="subcellular location">
    <subcellularLocation>
        <location evidence="1">Endoplasmic reticulum membrane</location>
        <topology evidence="1">Multi-pass membrane protein</topology>
    </subcellularLocation>
</comment>
<evidence type="ECO:0000256" key="2">
    <source>
        <dbReference type="ARBA" id="ARBA00005377"/>
    </source>
</evidence>
<protein>
    <recommendedName>
        <fullName evidence="16">Ergosterol biosynthetic protein 28</fullName>
    </recommendedName>
</protein>
<keyword evidence="9" id="KW-0443">Lipid metabolism</keyword>
<keyword evidence="5" id="KW-0256">Endoplasmic reticulum</keyword>
<dbReference type="GO" id="GO:0005789">
    <property type="term" value="C:endoplasmic reticulum membrane"/>
    <property type="evidence" value="ECO:0007669"/>
    <property type="project" value="UniProtKB-SubCell"/>
</dbReference>
<keyword evidence="4 13" id="KW-0812">Transmembrane</keyword>
<feature type="transmembrane region" description="Helical" evidence="13">
    <location>
        <begin position="69"/>
        <end position="87"/>
    </location>
</feature>
<evidence type="ECO:0000256" key="1">
    <source>
        <dbReference type="ARBA" id="ARBA00004477"/>
    </source>
</evidence>
<keyword evidence="7 13" id="KW-1133">Transmembrane helix</keyword>
<evidence type="ECO:0000256" key="13">
    <source>
        <dbReference type="SAM" id="Phobius"/>
    </source>
</evidence>
<keyword evidence="10 13" id="KW-0472">Membrane</keyword>
<accession>A0A9P8T4A9</accession>
<name>A0A9P8T4A9_9ASCO</name>
<dbReference type="AlphaFoldDB" id="A0A9P8T4A9"/>
<gene>
    <name evidence="14" type="ORF">OGAPHI_003936</name>
</gene>
<evidence type="ECO:0000256" key="7">
    <source>
        <dbReference type="ARBA" id="ARBA00022989"/>
    </source>
</evidence>
<dbReference type="Proteomes" id="UP000769157">
    <property type="component" value="Unassembled WGS sequence"/>
</dbReference>
<evidence type="ECO:0000256" key="3">
    <source>
        <dbReference type="ARBA" id="ARBA00022516"/>
    </source>
</evidence>
<comment type="similarity">
    <text evidence="2">Belongs to the ERG28 family.</text>
</comment>
<evidence type="ECO:0000256" key="11">
    <source>
        <dbReference type="ARBA" id="ARBA00023166"/>
    </source>
</evidence>
<evidence type="ECO:0000256" key="5">
    <source>
        <dbReference type="ARBA" id="ARBA00022824"/>
    </source>
</evidence>
<proteinExistence type="inferred from homology"/>
<evidence type="ECO:0000256" key="12">
    <source>
        <dbReference type="ARBA" id="ARBA00023221"/>
    </source>
</evidence>
<evidence type="ECO:0000313" key="14">
    <source>
        <dbReference type="EMBL" id="KAH3665748.1"/>
    </source>
</evidence>
<evidence type="ECO:0000256" key="10">
    <source>
        <dbReference type="ARBA" id="ARBA00023136"/>
    </source>
</evidence>
<reference evidence="14" key="1">
    <citation type="journal article" date="2021" name="Open Biol.">
        <title>Shared evolutionary footprints suggest mitochondrial oxidative damage underlies multiple complex I losses in fungi.</title>
        <authorList>
            <person name="Schikora-Tamarit M.A."/>
            <person name="Marcet-Houben M."/>
            <person name="Nosek J."/>
            <person name="Gabaldon T."/>
        </authorList>
    </citation>
    <scope>NUCLEOTIDE SEQUENCE</scope>
    <source>
        <strain evidence="14">CBS6075</strain>
    </source>
</reference>
<evidence type="ECO:0000256" key="4">
    <source>
        <dbReference type="ARBA" id="ARBA00022692"/>
    </source>
</evidence>
<keyword evidence="15" id="KW-1185">Reference proteome</keyword>
<keyword evidence="12" id="KW-0753">Steroid metabolism</keyword>
<feature type="transmembrane region" description="Helical" evidence="13">
    <location>
        <begin position="134"/>
        <end position="152"/>
    </location>
</feature>